<dbReference type="Proteomes" id="UP000181985">
    <property type="component" value="Chromosome"/>
</dbReference>
<dbReference type="Pfam" id="PF01266">
    <property type="entry name" value="DAO"/>
    <property type="match status" value="1"/>
</dbReference>
<dbReference type="AlphaFoldDB" id="A0A1J0VIF2"/>
<dbReference type="OrthoDB" id="311718at2"/>
<dbReference type="GO" id="GO:0005737">
    <property type="term" value="C:cytoplasm"/>
    <property type="evidence" value="ECO:0007669"/>
    <property type="project" value="TreeGrafter"/>
</dbReference>
<dbReference type="GO" id="GO:0016491">
    <property type="term" value="F:oxidoreductase activity"/>
    <property type="evidence" value="ECO:0007669"/>
    <property type="project" value="UniProtKB-KW"/>
</dbReference>
<evidence type="ECO:0000256" key="1">
    <source>
        <dbReference type="ARBA" id="ARBA00023002"/>
    </source>
</evidence>
<keyword evidence="4" id="KW-1185">Reference proteome</keyword>
<organism evidence="3 4">
    <name type="scientific">Halomonas aestuarii</name>
    <dbReference type="NCBI Taxonomy" id="1897729"/>
    <lineage>
        <taxon>Bacteria</taxon>
        <taxon>Pseudomonadati</taxon>
        <taxon>Pseudomonadota</taxon>
        <taxon>Gammaproteobacteria</taxon>
        <taxon>Oceanospirillales</taxon>
        <taxon>Halomonadaceae</taxon>
        <taxon>Halomonas</taxon>
    </lineage>
</organism>
<dbReference type="PANTHER" id="PTHR13847:SF281">
    <property type="entry name" value="FAD DEPENDENT OXIDOREDUCTASE DOMAIN-CONTAINING PROTEIN"/>
    <property type="match status" value="1"/>
</dbReference>
<dbReference type="SUPFAM" id="SSF51905">
    <property type="entry name" value="FAD/NAD(P)-binding domain"/>
    <property type="match status" value="1"/>
</dbReference>
<dbReference type="RefSeq" id="WP_071945287.1">
    <property type="nucleotide sequence ID" value="NZ_CP018139.1"/>
</dbReference>
<feature type="domain" description="FAD dependent oxidoreductase" evidence="2">
    <location>
        <begin position="32"/>
        <end position="384"/>
    </location>
</feature>
<dbReference type="EMBL" id="CP018139">
    <property type="protein sequence ID" value="APE31799.1"/>
    <property type="molecule type" value="Genomic_DNA"/>
</dbReference>
<evidence type="ECO:0000313" key="4">
    <source>
        <dbReference type="Proteomes" id="UP000181985"/>
    </source>
</evidence>
<protein>
    <submittedName>
        <fullName evidence="3">FAD-dependent oxidoreductase</fullName>
    </submittedName>
</protein>
<dbReference type="PANTHER" id="PTHR13847">
    <property type="entry name" value="SARCOSINE DEHYDROGENASE-RELATED"/>
    <property type="match status" value="1"/>
</dbReference>
<proteinExistence type="predicted"/>
<dbReference type="InterPro" id="IPR036188">
    <property type="entry name" value="FAD/NAD-bd_sf"/>
</dbReference>
<dbReference type="Gene3D" id="3.50.50.60">
    <property type="entry name" value="FAD/NAD(P)-binding domain"/>
    <property type="match status" value="1"/>
</dbReference>
<sequence>MTQMTPMPPTLWADTAPEAPLRPALKGHHRTDVMVVGGGFTGLSAALALAERGIDTMLVDACAIGWGASGRNGGQVIPGLKYDPDELIARYGQERGERMIDISGRNADVVFDLINRHDIPCEATRNGWIQPAATQASLQSIRTRAQQWENRGVEVSWLDRSECASRLGTDAYLGGWLDPRAGSVNPLAYARGLANAAETAGASLFEHSAVKALSREAGKWRVTMTTGGTVEAEQVLLCTNGYTGGLQPGLEKSVIAANSFQLSTRPLTEAEGKGILPGGEVASDARKLLLYFRRDSTGRFLMGGRGPFHDPNGDQDFHHLERAMHKLYPSLKGIEIEYRWAGRVALTRDALPHVHQTAPGLTVALGYNGRGVGMGTHLGKLVGEELGSASLEGSLPFPITPIRPIPLHGLQRLYVGTAVNYYRLKDWLER</sequence>
<reference evidence="4" key="1">
    <citation type="submission" date="2016-11" db="EMBL/GenBank/DDBJ databases">
        <title>Halolamina sediminis sp. nov., an extremely halophilic archaeon isolated from solar salt.</title>
        <authorList>
            <person name="Koh H.-W."/>
            <person name="Rani S."/>
            <person name="Park S.-J."/>
        </authorList>
    </citation>
    <scope>NUCLEOTIDE SEQUENCE [LARGE SCALE GENOMIC DNA]</scope>
    <source>
        <strain evidence="4">Hb3</strain>
    </source>
</reference>
<keyword evidence="1" id="KW-0560">Oxidoreductase</keyword>
<dbReference type="Gene3D" id="3.30.9.10">
    <property type="entry name" value="D-Amino Acid Oxidase, subunit A, domain 2"/>
    <property type="match status" value="1"/>
</dbReference>
<gene>
    <name evidence="3" type="ORF">BOX17_13060</name>
</gene>
<evidence type="ECO:0000313" key="3">
    <source>
        <dbReference type="EMBL" id="APE31799.1"/>
    </source>
</evidence>
<accession>A0A1J0VIF2</accession>
<dbReference type="InterPro" id="IPR006076">
    <property type="entry name" value="FAD-dep_OxRdtase"/>
</dbReference>
<dbReference type="KEGG" id="hsi:BOX17_13060"/>
<name>A0A1J0VIF2_9GAMM</name>
<evidence type="ECO:0000259" key="2">
    <source>
        <dbReference type="Pfam" id="PF01266"/>
    </source>
</evidence>